<evidence type="ECO:0000256" key="2">
    <source>
        <dbReference type="SAM" id="MobiDB-lite"/>
    </source>
</evidence>
<organism evidence="3 4">
    <name type="scientific">Mycena maculata</name>
    <dbReference type="NCBI Taxonomy" id="230809"/>
    <lineage>
        <taxon>Eukaryota</taxon>
        <taxon>Fungi</taxon>
        <taxon>Dikarya</taxon>
        <taxon>Basidiomycota</taxon>
        <taxon>Agaricomycotina</taxon>
        <taxon>Agaricomycetes</taxon>
        <taxon>Agaricomycetidae</taxon>
        <taxon>Agaricales</taxon>
        <taxon>Marasmiineae</taxon>
        <taxon>Mycenaceae</taxon>
        <taxon>Mycena</taxon>
    </lineage>
</organism>
<name>A0AAD7K2P2_9AGAR</name>
<comment type="caution">
    <text evidence="3">The sequence shown here is derived from an EMBL/GenBank/DDBJ whole genome shotgun (WGS) entry which is preliminary data.</text>
</comment>
<accession>A0AAD7K2P2</accession>
<keyword evidence="1" id="KW-0175">Coiled coil</keyword>
<keyword evidence="4" id="KW-1185">Reference proteome</keyword>
<feature type="region of interest" description="Disordered" evidence="2">
    <location>
        <begin position="279"/>
        <end position="317"/>
    </location>
</feature>
<feature type="compositionally biased region" description="Low complexity" evidence="2">
    <location>
        <begin position="280"/>
        <end position="298"/>
    </location>
</feature>
<dbReference type="Proteomes" id="UP001215280">
    <property type="component" value="Unassembled WGS sequence"/>
</dbReference>
<feature type="coiled-coil region" evidence="1">
    <location>
        <begin position="35"/>
        <end position="106"/>
    </location>
</feature>
<evidence type="ECO:0000313" key="3">
    <source>
        <dbReference type="EMBL" id="KAJ7775917.1"/>
    </source>
</evidence>
<protein>
    <submittedName>
        <fullName evidence="3">Uncharacterized protein</fullName>
    </submittedName>
</protein>
<dbReference type="AlphaFoldDB" id="A0AAD7K2P2"/>
<proteinExistence type="predicted"/>
<dbReference type="EMBL" id="JARJLG010000013">
    <property type="protein sequence ID" value="KAJ7775917.1"/>
    <property type="molecule type" value="Genomic_DNA"/>
</dbReference>
<evidence type="ECO:0000313" key="4">
    <source>
        <dbReference type="Proteomes" id="UP001215280"/>
    </source>
</evidence>
<feature type="region of interest" description="Disordered" evidence="2">
    <location>
        <begin position="234"/>
        <end position="263"/>
    </location>
</feature>
<sequence>MSRRATLRGRSPSDPHVTLEHHLDQAHQAALATLARANEQAREILELKAEKVELQAEIDELKAENTELREENGQMHVEVATSGRERRDLANQVTALQKRLAKEKQARWDAAVHTKDSTLYERLGAETRAREQADRSAEQWKLSCEATRALADARTQALRAAEETLRVERAKAVKDAAKHKHLQALIHSVADEIRRDTRGTQDLAASCTEVSQSSSSSSINDLPTVSQLEQGVGNSETLPTYTLPPAQETAASGPPSDEHFHLAKSDPLFGSKTYTRASIDAGPATSGGSSASDARAPDTGSRSGKARPPQNASPTPMEGTLAATAKLAAVVDELVSYAKAGVIPSSLQRLSGPTETSKRELSTSLGFPTTRSAVAPVAPVAPVASASRSPAANGKPQCGASISAAQSVHHWQCQGGVIPSDAAAVIWGSPHESGRSDQV</sequence>
<gene>
    <name evidence="3" type="ORF">DFH07DRAFT_1056695</name>
</gene>
<evidence type="ECO:0000256" key="1">
    <source>
        <dbReference type="SAM" id="Coils"/>
    </source>
</evidence>
<reference evidence="3" key="1">
    <citation type="submission" date="2023-03" db="EMBL/GenBank/DDBJ databases">
        <title>Massive genome expansion in bonnet fungi (Mycena s.s.) driven by repeated elements and novel gene families across ecological guilds.</title>
        <authorList>
            <consortium name="Lawrence Berkeley National Laboratory"/>
            <person name="Harder C.B."/>
            <person name="Miyauchi S."/>
            <person name="Viragh M."/>
            <person name="Kuo A."/>
            <person name="Thoen E."/>
            <person name="Andreopoulos B."/>
            <person name="Lu D."/>
            <person name="Skrede I."/>
            <person name="Drula E."/>
            <person name="Henrissat B."/>
            <person name="Morin E."/>
            <person name="Kohler A."/>
            <person name="Barry K."/>
            <person name="LaButti K."/>
            <person name="Morin E."/>
            <person name="Salamov A."/>
            <person name="Lipzen A."/>
            <person name="Mereny Z."/>
            <person name="Hegedus B."/>
            <person name="Baldrian P."/>
            <person name="Stursova M."/>
            <person name="Weitz H."/>
            <person name="Taylor A."/>
            <person name="Grigoriev I.V."/>
            <person name="Nagy L.G."/>
            <person name="Martin F."/>
            <person name="Kauserud H."/>
        </authorList>
    </citation>
    <scope>NUCLEOTIDE SEQUENCE</scope>
    <source>
        <strain evidence="3">CBHHK188m</strain>
    </source>
</reference>